<accession>A0ABS6W6Z6</accession>
<dbReference type="RefSeq" id="WP_219080441.1">
    <property type="nucleotide sequence ID" value="NZ_JAHBBD010000004.1"/>
</dbReference>
<evidence type="ECO:0000256" key="1">
    <source>
        <dbReference type="SAM" id="MobiDB-lite"/>
    </source>
</evidence>
<sequence length="57" mass="5779">MGKPTNRRHGGAAHAGGGIGAARDHGRNAGIRFGRGTMPFKATGHKGGISRQGSKRG</sequence>
<feature type="region of interest" description="Disordered" evidence="1">
    <location>
        <begin position="1"/>
        <end position="57"/>
    </location>
</feature>
<proteinExistence type="predicted"/>
<protein>
    <submittedName>
        <fullName evidence="2">Uncharacterized protein</fullName>
    </submittedName>
</protein>
<evidence type="ECO:0000313" key="2">
    <source>
        <dbReference type="EMBL" id="MBW3082270.1"/>
    </source>
</evidence>
<dbReference type="EMBL" id="JAHBBD010000004">
    <property type="protein sequence ID" value="MBW3082270.1"/>
    <property type="molecule type" value="Genomic_DNA"/>
</dbReference>
<feature type="compositionally biased region" description="Basic residues" evidence="1">
    <location>
        <begin position="1"/>
        <end position="11"/>
    </location>
</feature>
<reference evidence="2 3" key="1">
    <citation type="submission" date="2021-05" db="EMBL/GenBank/DDBJ databases">
        <title>Phylogenetic classification of ten novel species belonging to the genus Bifidobacterium comprising B. colchicus sp. nov., B. abeli sp. nov., B. bicoloris sp. nov., B. guerezis sp. nov., B. rosaliae sp. nov., B. santillanensis sp. nov., B. argentati sp. nov., B. amazzoni sp. nov., B. pluviali sp. nov., and B. pinnaculum sp. nov.</title>
        <authorList>
            <person name="Lugli G.A."/>
            <person name="Ruiz Garcia L."/>
            <person name="Margolles A."/>
            <person name="Ventura M."/>
        </authorList>
    </citation>
    <scope>NUCLEOTIDE SEQUENCE [LARGE SCALE GENOMIC DNA]</scope>
    <source>
        <strain evidence="2 3">6T3</strain>
    </source>
</reference>
<gene>
    <name evidence="2" type="ORF">KIH73_02570</name>
</gene>
<dbReference type="Proteomes" id="UP000812844">
    <property type="component" value="Unassembled WGS sequence"/>
</dbReference>
<evidence type="ECO:0000313" key="3">
    <source>
        <dbReference type="Proteomes" id="UP000812844"/>
    </source>
</evidence>
<keyword evidence="3" id="KW-1185">Reference proteome</keyword>
<name>A0ABS6W6Z6_9BIFI</name>
<comment type="caution">
    <text evidence="2">The sequence shown here is derived from an EMBL/GenBank/DDBJ whole genome shotgun (WGS) entry which is preliminary data.</text>
</comment>
<organism evidence="2 3">
    <name type="scientific">Bifidobacterium phasiani</name>
    <dbReference type="NCBI Taxonomy" id="2834431"/>
    <lineage>
        <taxon>Bacteria</taxon>
        <taxon>Bacillati</taxon>
        <taxon>Actinomycetota</taxon>
        <taxon>Actinomycetes</taxon>
        <taxon>Bifidobacteriales</taxon>
        <taxon>Bifidobacteriaceae</taxon>
        <taxon>Bifidobacterium</taxon>
    </lineage>
</organism>